<name>A0AA86SJI6_9FABA</name>
<keyword evidence="2" id="KW-1185">Reference proteome</keyword>
<organism evidence="1 2">
    <name type="scientific">Sphenostylis stenocarpa</name>
    <dbReference type="NCBI Taxonomy" id="92480"/>
    <lineage>
        <taxon>Eukaryota</taxon>
        <taxon>Viridiplantae</taxon>
        <taxon>Streptophyta</taxon>
        <taxon>Embryophyta</taxon>
        <taxon>Tracheophyta</taxon>
        <taxon>Spermatophyta</taxon>
        <taxon>Magnoliopsida</taxon>
        <taxon>eudicotyledons</taxon>
        <taxon>Gunneridae</taxon>
        <taxon>Pentapetalae</taxon>
        <taxon>rosids</taxon>
        <taxon>fabids</taxon>
        <taxon>Fabales</taxon>
        <taxon>Fabaceae</taxon>
        <taxon>Papilionoideae</taxon>
        <taxon>50 kb inversion clade</taxon>
        <taxon>NPAAA clade</taxon>
        <taxon>indigoferoid/millettioid clade</taxon>
        <taxon>Phaseoleae</taxon>
        <taxon>Sphenostylis</taxon>
    </lineage>
</organism>
<dbReference type="AlphaFoldDB" id="A0AA86SJI6"/>
<sequence>MKKDAKFIKMRRKICELLGCWCLVYVEARAPVTIETKVKQNNFVMALNIANESENESPLESS</sequence>
<protein>
    <submittedName>
        <fullName evidence="1">Uncharacterized protein</fullName>
    </submittedName>
</protein>
<evidence type="ECO:0000313" key="1">
    <source>
        <dbReference type="EMBL" id="CAJ1962213.1"/>
    </source>
</evidence>
<gene>
    <name evidence="1" type="ORF">AYBTSS11_LOCUS19127</name>
</gene>
<dbReference type="EMBL" id="OY731403">
    <property type="protein sequence ID" value="CAJ1962213.1"/>
    <property type="molecule type" value="Genomic_DNA"/>
</dbReference>
<dbReference type="Proteomes" id="UP001189624">
    <property type="component" value="Chromosome 6"/>
</dbReference>
<accession>A0AA86SJI6</accession>
<reference evidence="1" key="1">
    <citation type="submission" date="2023-10" db="EMBL/GenBank/DDBJ databases">
        <authorList>
            <person name="Domelevo Entfellner J.-B."/>
        </authorList>
    </citation>
    <scope>NUCLEOTIDE SEQUENCE</scope>
</reference>
<evidence type="ECO:0000313" key="2">
    <source>
        <dbReference type="Proteomes" id="UP001189624"/>
    </source>
</evidence>
<proteinExistence type="predicted"/>
<dbReference type="Gramene" id="rna-AYBTSS11_LOCUS19127">
    <property type="protein sequence ID" value="CAJ1962213.1"/>
    <property type="gene ID" value="gene-AYBTSS11_LOCUS19127"/>
</dbReference>